<protein>
    <submittedName>
        <fullName evidence="2">Uncharacterized protein</fullName>
    </submittedName>
</protein>
<proteinExistence type="predicted"/>
<accession>A0ABR0VLL9</accession>
<feature type="coiled-coil region" evidence="1">
    <location>
        <begin position="451"/>
        <end position="478"/>
    </location>
</feature>
<evidence type="ECO:0000313" key="2">
    <source>
        <dbReference type="EMBL" id="KAK6135226.1"/>
    </source>
</evidence>
<feature type="coiled-coil region" evidence="1">
    <location>
        <begin position="172"/>
        <end position="256"/>
    </location>
</feature>
<keyword evidence="3" id="KW-1185">Reference proteome</keyword>
<dbReference type="EMBL" id="JABTTQ020001111">
    <property type="protein sequence ID" value="KAK6135226.1"/>
    <property type="molecule type" value="Genomic_DNA"/>
</dbReference>
<keyword evidence="1" id="KW-0175">Coiled coil</keyword>
<evidence type="ECO:0000256" key="1">
    <source>
        <dbReference type="SAM" id="Coils"/>
    </source>
</evidence>
<name>A0ABR0VLL9_REHGL</name>
<comment type="caution">
    <text evidence="2">The sequence shown here is derived from an EMBL/GenBank/DDBJ whole genome shotgun (WGS) entry which is preliminary data.</text>
</comment>
<organism evidence="2 3">
    <name type="scientific">Rehmannia glutinosa</name>
    <name type="common">Chinese foxglove</name>
    <dbReference type="NCBI Taxonomy" id="99300"/>
    <lineage>
        <taxon>Eukaryota</taxon>
        <taxon>Viridiplantae</taxon>
        <taxon>Streptophyta</taxon>
        <taxon>Embryophyta</taxon>
        <taxon>Tracheophyta</taxon>
        <taxon>Spermatophyta</taxon>
        <taxon>Magnoliopsida</taxon>
        <taxon>eudicotyledons</taxon>
        <taxon>Gunneridae</taxon>
        <taxon>Pentapetalae</taxon>
        <taxon>asterids</taxon>
        <taxon>lamiids</taxon>
        <taxon>Lamiales</taxon>
        <taxon>Orobanchaceae</taxon>
        <taxon>Rehmannieae</taxon>
        <taxon>Rehmannia</taxon>
    </lineage>
</organism>
<dbReference type="PROSITE" id="PS51257">
    <property type="entry name" value="PROKAR_LIPOPROTEIN"/>
    <property type="match status" value="1"/>
</dbReference>
<dbReference type="PANTHER" id="PTHR47747:SF2">
    <property type="entry name" value="RIBONUCLEASE P PROTEIN SUBUNIT P38-LIKE PROTEIN"/>
    <property type="match status" value="1"/>
</dbReference>
<dbReference type="PANTHER" id="PTHR47747">
    <property type="entry name" value="RIBONUCLEASE P PROTEIN SUBUNIT P38-LIKE PROTEIN"/>
    <property type="match status" value="1"/>
</dbReference>
<sequence>MDEKGVSGSFTVMSEEKIDSLYPMFFGVSCAFFALKLLPEPEICDDKWLEIRNRMLKGSAHLLGLLIWRVQREETKTGESSQLLQKLENAQKQIEELKRIRREDGKANEKVVSIVAAREQSWFSERKKLRQQIDALMNELRDIEMTKEKSIFELNEKLKESEAILRSKDKIIEDGDQKRREIEEKVKKAENLVDELRENVKREAQRHSSEILKHKTAFIELVSNQRQLEAEMGRALRQFEAAKQELDSVLDQKDEAVLMTQRLSMELVRMRKDLEQKDQILSAMLRKSKLDTSEKEMLLKEVKASKGMRKQAEMETARWKAVSECKHERYSLRNMLSKRVNVKSDVFSGGKGVHSKGMMSMDAGNHDFERSDIGKGMEVVSLISDPYSTDGTDEPKIIAEVEHLENWINSDKFAIEQRRNLEIDAFTEQLRLKDEKLESFRWRLLSMDLESKKLQSHIEGLDHDITRLRQENMKLESLLLDRETELHSLKEQLVLQFNPPNLQRLNFNSSLHETVWSKVKVIKRKPGQKRQEMNAISEEDSQAVANEKINEIPDSEQLKDIVLTLQYPNKEKQERKVAALKPDHFRQESTDSDDIANVETSTSVGQGSIKKGNSTLKMDIHALGVSYKIKRLKQQFLLLERLMGKQESSDNSENENGRFGIKGFYALTSLLNKQVDRYQSLQGKIDDICQRMHENNLNLNCGSSAIAKTEDETKRLEHFLEETFQLQRYIVATGQKLMEVQAKIASGFVTDAEIIEKPESFDMKRFADSIRTLFQEVQRGLEKKGKPEILASYHGCRSRRSLRTKFNTETYFIQASVQADQRADYSDANAAAPSIGFDSVSVGGGARKA</sequence>
<feature type="coiled-coil region" evidence="1">
    <location>
        <begin position="80"/>
        <end position="146"/>
    </location>
</feature>
<gene>
    <name evidence="2" type="ORF">DH2020_031034</name>
</gene>
<dbReference type="Proteomes" id="UP001318860">
    <property type="component" value="Unassembled WGS sequence"/>
</dbReference>
<evidence type="ECO:0000313" key="3">
    <source>
        <dbReference type="Proteomes" id="UP001318860"/>
    </source>
</evidence>
<reference evidence="2 3" key="1">
    <citation type="journal article" date="2021" name="Comput. Struct. Biotechnol. J.">
        <title>De novo genome assembly of the potent medicinal plant Rehmannia glutinosa using nanopore technology.</title>
        <authorList>
            <person name="Ma L."/>
            <person name="Dong C."/>
            <person name="Song C."/>
            <person name="Wang X."/>
            <person name="Zheng X."/>
            <person name="Niu Y."/>
            <person name="Chen S."/>
            <person name="Feng W."/>
        </authorList>
    </citation>
    <scope>NUCLEOTIDE SEQUENCE [LARGE SCALE GENOMIC DNA]</scope>
    <source>
        <strain evidence="2">DH-2019</strain>
    </source>
</reference>